<keyword evidence="1" id="KW-0812">Transmembrane</keyword>
<sequence>MKKTNRIYYREQSMEELTNTLYNTKVILFLLLAMFTYFLCSVYFIGYAYNKAFIVYNKKLDLIYERIVEKNNHEYDEEHSSK</sequence>
<evidence type="ECO:0000256" key="1">
    <source>
        <dbReference type="SAM" id="Phobius"/>
    </source>
</evidence>
<evidence type="ECO:0000313" key="2">
    <source>
        <dbReference type="EMBL" id="QHT17998.1"/>
    </source>
</evidence>
<dbReference type="EMBL" id="MN739647">
    <property type="protein sequence ID" value="QHT17998.1"/>
    <property type="molecule type" value="Genomic_DNA"/>
</dbReference>
<keyword evidence="1" id="KW-0472">Membrane</keyword>
<dbReference type="AlphaFoldDB" id="A0A6C0DM26"/>
<organism evidence="2">
    <name type="scientific">viral metagenome</name>
    <dbReference type="NCBI Taxonomy" id="1070528"/>
    <lineage>
        <taxon>unclassified sequences</taxon>
        <taxon>metagenomes</taxon>
        <taxon>organismal metagenomes</taxon>
    </lineage>
</organism>
<proteinExistence type="predicted"/>
<feature type="transmembrane region" description="Helical" evidence="1">
    <location>
        <begin position="26"/>
        <end position="49"/>
    </location>
</feature>
<reference evidence="2" key="1">
    <citation type="journal article" date="2020" name="Nature">
        <title>Giant virus diversity and host interactions through global metagenomics.</title>
        <authorList>
            <person name="Schulz F."/>
            <person name="Roux S."/>
            <person name="Paez-Espino D."/>
            <person name="Jungbluth S."/>
            <person name="Walsh D.A."/>
            <person name="Denef V.J."/>
            <person name="McMahon K.D."/>
            <person name="Konstantinidis K.T."/>
            <person name="Eloe-Fadrosh E.A."/>
            <person name="Kyrpides N.C."/>
            <person name="Woyke T."/>
        </authorList>
    </citation>
    <scope>NUCLEOTIDE SEQUENCE</scope>
    <source>
        <strain evidence="2">GVMAG-M-3300023174-3</strain>
    </source>
</reference>
<protein>
    <submittedName>
        <fullName evidence="2">Uncharacterized protein</fullName>
    </submittedName>
</protein>
<name>A0A6C0DM26_9ZZZZ</name>
<accession>A0A6C0DM26</accession>
<keyword evidence="1" id="KW-1133">Transmembrane helix</keyword>